<dbReference type="Proteomes" id="UP000324629">
    <property type="component" value="Unassembled WGS sequence"/>
</dbReference>
<feature type="region of interest" description="Disordered" evidence="1">
    <location>
        <begin position="587"/>
        <end position="612"/>
    </location>
</feature>
<evidence type="ECO:0000256" key="1">
    <source>
        <dbReference type="SAM" id="MobiDB-lite"/>
    </source>
</evidence>
<accession>A0A5J4NIW6</accession>
<feature type="non-terminal residue" evidence="2">
    <location>
        <position position="1"/>
    </location>
</feature>
<organism evidence="2 3">
    <name type="scientific">Paragonimus westermani</name>
    <dbReference type="NCBI Taxonomy" id="34504"/>
    <lineage>
        <taxon>Eukaryota</taxon>
        <taxon>Metazoa</taxon>
        <taxon>Spiralia</taxon>
        <taxon>Lophotrochozoa</taxon>
        <taxon>Platyhelminthes</taxon>
        <taxon>Trematoda</taxon>
        <taxon>Digenea</taxon>
        <taxon>Plagiorchiida</taxon>
        <taxon>Troglotremata</taxon>
        <taxon>Troglotrematidae</taxon>
        <taxon>Paragonimus</taxon>
    </lineage>
</organism>
<name>A0A5J4NIW6_9TREM</name>
<evidence type="ECO:0000313" key="3">
    <source>
        <dbReference type="Proteomes" id="UP000324629"/>
    </source>
</evidence>
<feature type="compositionally biased region" description="Polar residues" evidence="1">
    <location>
        <begin position="360"/>
        <end position="369"/>
    </location>
</feature>
<comment type="caution">
    <text evidence="2">The sequence shown here is derived from an EMBL/GenBank/DDBJ whole genome shotgun (WGS) entry which is preliminary data.</text>
</comment>
<dbReference type="AlphaFoldDB" id="A0A5J4NIW6"/>
<reference evidence="2 3" key="1">
    <citation type="journal article" date="2019" name="Gigascience">
        <title>Whole-genome sequence of the oriental lung fluke Paragonimus westermani.</title>
        <authorList>
            <person name="Oey H."/>
            <person name="Zakrzewski M."/>
            <person name="Narain K."/>
            <person name="Devi K.R."/>
            <person name="Agatsuma T."/>
            <person name="Nawaratna S."/>
            <person name="Gobert G.N."/>
            <person name="Jones M.K."/>
            <person name="Ragan M.A."/>
            <person name="McManus D.P."/>
            <person name="Krause L."/>
        </authorList>
    </citation>
    <scope>NUCLEOTIDE SEQUENCE [LARGE SCALE GENOMIC DNA]</scope>
    <source>
        <strain evidence="2 3">IND2009</strain>
    </source>
</reference>
<sequence length="851" mass="92631">VGPFGGTSYAPIPMVLDQMGHLTGPQVLCLSPNSQHVPLKHSTSHASNPVCEGPRYVPMPQLIMVTTPVGSPMTHHTLVPSSNHGPSTTFTGPMPTQTPFVPPIAYSPPSQPVPPTRGQSLYAGHQYINTPMLPYKSRKPETTDSSRYSKRIASRSTKTSAEPSVQESTYKPAAPIGHTGFKHVQDVGCAVQDSVCSQRHPTVSWTPSVPLPSTLSQTVPHSPNVSSYCSLDDKTTITYGSSKPRTTHRSEQRQKARELYAALKHRLSSTLTTAKTSDTTTITSRTALLNTTGLSCEKQTAVSSTPFVVIKPVSASNKRSVSSPTTPVHDSAFYTRSSVMLNSQKRVPDRDDPKAAGHPESTSLDQCQLESANNTNLGWVKSHVKSNDGKPKVCLQTACTHGEKVTERRETSEPVQCTSAGLQMINPPNSVHSHNPILTHDPTVCRNPSTSHVTETRNSFEHNQSATHFVCSSEPQIMHSLCGYQSDGGVERDKARHTSESIVATALSSSMPPQNFLPEDTASTLESSIQSLPRHLRFTDQTNKEEHRPDTLSLNPQNLTTYTKLMQDRIQEGMRAAQESLNLSCQSNVSSSSAEGRKVETQKCRGASSGQTQTRITLAAHFIDHKADEQPAKPSVNSVSDSEDWYYLHYNQKRRGDSMEVTPNMNPHNTLPLSQRNSGKCWDRSQAVGHASGVEKGLSLTAISTKPTPDTCSTQRHASVDETQHIYSVSSFKPSHYRQQIGNKHVEPRVDGTITAKSNGDGTLSAPPSTPIKLPYAPPASLIAATVDLQRMRIAEVEGSNLSLTSNLSRTSTIHLLRRKLRAAEDQIIDLTSQLASSVSVSTTFVHSSMY</sequence>
<feature type="compositionally biased region" description="Basic and acidic residues" evidence="1">
    <location>
        <begin position="346"/>
        <end position="357"/>
    </location>
</feature>
<proteinExistence type="predicted"/>
<feature type="region of interest" description="Disordered" evidence="1">
    <location>
        <begin position="337"/>
        <end position="369"/>
    </location>
</feature>
<feature type="region of interest" description="Disordered" evidence="1">
    <location>
        <begin position="132"/>
        <end position="171"/>
    </location>
</feature>
<gene>
    <name evidence="2" type="ORF">DEA37_0011364</name>
</gene>
<protein>
    <submittedName>
        <fullName evidence="2">Uncharacterized protein</fullName>
    </submittedName>
</protein>
<keyword evidence="3" id="KW-1185">Reference proteome</keyword>
<dbReference type="EMBL" id="QNGE01002617">
    <property type="protein sequence ID" value="KAA3675279.1"/>
    <property type="molecule type" value="Genomic_DNA"/>
</dbReference>
<feature type="compositionally biased region" description="Polar residues" evidence="1">
    <location>
        <begin position="154"/>
        <end position="169"/>
    </location>
</feature>
<evidence type="ECO:0000313" key="2">
    <source>
        <dbReference type="EMBL" id="KAA3675279.1"/>
    </source>
</evidence>